<dbReference type="SUPFAM" id="SSF57997">
    <property type="entry name" value="Tropomyosin"/>
    <property type="match status" value="1"/>
</dbReference>
<feature type="region of interest" description="Disordered" evidence="2">
    <location>
        <begin position="481"/>
        <end position="515"/>
    </location>
</feature>
<dbReference type="OrthoDB" id="7769439at2"/>
<feature type="coiled-coil region" evidence="1">
    <location>
        <begin position="209"/>
        <end position="313"/>
    </location>
</feature>
<evidence type="ECO:0000313" key="3">
    <source>
        <dbReference type="EMBL" id="SHM68785.1"/>
    </source>
</evidence>
<dbReference type="Pfam" id="PF01076">
    <property type="entry name" value="Mob_Pre"/>
    <property type="match status" value="1"/>
</dbReference>
<dbReference type="Gene3D" id="1.10.287.1490">
    <property type="match status" value="1"/>
</dbReference>
<accession>A0A1M7KUB9</accession>
<dbReference type="Proteomes" id="UP000183974">
    <property type="component" value="Unassembled WGS sequence"/>
</dbReference>
<dbReference type="RefSeq" id="WP_073038204.1">
    <property type="nucleotide sequence ID" value="NZ_BMLR01000037.1"/>
</dbReference>
<keyword evidence="1" id="KW-0175">Coiled coil</keyword>
<dbReference type="AlphaFoldDB" id="A0A1M7KUB9"/>
<evidence type="ECO:0000313" key="4">
    <source>
        <dbReference type="Proteomes" id="UP000183974"/>
    </source>
</evidence>
<proteinExistence type="predicted"/>
<dbReference type="EMBL" id="FRBR01000038">
    <property type="protein sequence ID" value="SHM68785.1"/>
    <property type="molecule type" value="Genomic_DNA"/>
</dbReference>
<feature type="compositionally biased region" description="Low complexity" evidence="2">
    <location>
        <begin position="488"/>
        <end position="498"/>
    </location>
</feature>
<gene>
    <name evidence="3" type="ORF">SAMN05444398_1381</name>
</gene>
<keyword evidence="4" id="KW-1185">Reference proteome</keyword>
<protein>
    <submittedName>
        <fullName evidence="3">Plasmid recombination enzyme</fullName>
    </submittedName>
</protein>
<dbReference type="STRING" id="337701.SAMN05444398_1381"/>
<sequence>MTANSKAVSARLEPSRSGQRAHDLRLGPQPEYVDETRSHLNRTIIEPLTSAALRDEWHKVKDRIGKKGKIRSNQNLSYAGIITFGHAAQRIFEGLPKERQDAAFLEVGQKIAERFNTRLTGMVFHGDETAPHAHFQLRGIAEDGTMLSQVVKRAALREIQTITAKVMASHADGIERGKEKWVRIEEGEDFASTVNRSVQQLHEDLPAEIAAKEAKLAEVTAKLDTNRKRLTKAEADLARAIEQIGAESAKAEKLRERAATYEARAMKAQAKAERLAKELAEIEGRAAEAEKRAQEAQERAQVAEGRAEALEAAVAPLRDAVAAYDAYEAAEAARISAIETDEIRHQAENEVAADLFGQHVEATSLAVLFTNGDWDFSQLLASTPLDPKLPFADMRQALIESPELVRSLEYQIEDSAAGEENAEIDIDLSDLGQRLSESGGDVRPLKREQAWQRLFGDPAAALRKFFDAMVQKVMGERLANLRKPAPMPASAQPAAAWPEDLRDQIRATKGSDPAP</sequence>
<name>A0A1M7KUB9_9RHOB</name>
<evidence type="ECO:0000256" key="2">
    <source>
        <dbReference type="SAM" id="MobiDB-lite"/>
    </source>
</evidence>
<organism evidence="3 4">
    <name type="scientific">Roseovarius pacificus</name>
    <dbReference type="NCBI Taxonomy" id="337701"/>
    <lineage>
        <taxon>Bacteria</taxon>
        <taxon>Pseudomonadati</taxon>
        <taxon>Pseudomonadota</taxon>
        <taxon>Alphaproteobacteria</taxon>
        <taxon>Rhodobacterales</taxon>
        <taxon>Roseobacteraceae</taxon>
        <taxon>Roseovarius</taxon>
    </lineage>
</organism>
<evidence type="ECO:0000256" key="1">
    <source>
        <dbReference type="SAM" id="Coils"/>
    </source>
</evidence>
<dbReference type="Gene3D" id="3.30.930.30">
    <property type="match status" value="1"/>
</dbReference>
<dbReference type="CDD" id="cd17242">
    <property type="entry name" value="MobM_relaxase"/>
    <property type="match status" value="1"/>
</dbReference>
<feature type="region of interest" description="Disordered" evidence="2">
    <location>
        <begin position="1"/>
        <end position="29"/>
    </location>
</feature>
<dbReference type="InterPro" id="IPR001668">
    <property type="entry name" value="Mob_Pre"/>
</dbReference>
<dbReference type="GO" id="GO:0003677">
    <property type="term" value="F:DNA binding"/>
    <property type="evidence" value="ECO:0007669"/>
    <property type="project" value="InterPro"/>
</dbReference>
<dbReference type="GO" id="GO:0006310">
    <property type="term" value="P:DNA recombination"/>
    <property type="evidence" value="ECO:0007669"/>
    <property type="project" value="InterPro"/>
</dbReference>
<reference evidence="3 4" key="1">
    <citation type="submission" date="2016-11" db="EMBL/GenBank/DDBJ databases">
        <authorList>
            <person name="Jaros S."/>
            <person name="Januszkiewicz K."/>
            <person name="Wedrychowicz H."/>
        </authorList>
    </citation>
    <scope>NUCLEOTIDE SEQUENCE [LARGE SCALE GENOMIC DNA]</scope>
    <source>
        <strain evidence="3 4">DSM 29589</strain>
    </source>
</reference>